<dbReference type="GO" id="GO:0006526">
    <property type="term" value="P:L-arginine biosynthetic process"/>
    <property type="evidence" value="ECO:0007669"/>
    <property type="project" value="UniProtKB-UniRule"/>
</dbReference>
<dbReference type="Pfam" id="PF00988">
    <property type="entry name" value="CPSase_sm_chain"/>
    <property type="match status" value="1"/>
</dbReference>
<dbReference type="GO" id="GO:0044205">
    <property type="term" value="P:'de novo' UMP biosynthetic process"/>
    <property type="evidence" value="ECO:0007669"/>
    <property type="project" value="UniProtKB-UniRule"/>
</dbReference>
<feature type="binding site" evidence="11">
    <location>
        <position position="247"/>
    </location>
    <ligand>
        <name>L-glutamine</name>
        <dbReference type="ChEBI" id="CHEBI:58359"/>
    </ligand>
</feature>
<name>A0A1X7NGX5_9LACT</name>
<evidence type="ECO:0000313" key="14">
    <source>
        <dbReference type="Proteomes" id="UP000193435"/>
    </source>
</evidence>
<evidence type="ECO:0000256" key="4">
    <source>
        <dbReference type="ARBA" id="ARBA00022598"/>
    </source>
</evidence>
<comment type="catalytic activity">
    <reaction evidence="9 11">
        <text>hydrogencarbonate + L-glutamine + 2 ATP + H2O = carbamoyl phosphate + L-glutamate + 2 ADP + phosphate + 2 H(+)</text>
        <dbReference type="Rhea" id="RHEA:18633"/>
        <dbReference type="ChEBI" id="CHEBI:15377"/>
        <dbReference type="ChEBI" id="CHEBI:15378"/>
        <dbReference type="ChEBI" id="CHEBI:17544"/>
        <dbReference type="ChEBI" id="CHEBI:29985"/>
        <dbReference type="ChEBI" id="CHEBI:30616"/>
        <dbReference type="ChEBI" id="CHEBI:43474"/>
        <dbReference type="ChEBI" id="CHEBI:58228"/>
        <dbReference type="ChEBI" id="CHEBI:58359"/>
        <dbReference type="ChEBI" id="CHEBI:456216"/>
        <dbReference type="EC" id="6.3.5.5"/>
    </reaction>
</comment>
<evidence type="ECO:0000259" key="12">
    <source>
        <dbReference type="SMART" id="SM01097"/>
    </source>
</evidence>
<comment type="similarity">
    <text evidence="3 11">Belongs to the CarA family.</text>
</comment>
<keyword evidence="11" id="KW-0028">Amino-acid biosynthesis</keyword>
<feature type="binding site" evidence="11">
    <location>
        <position position="290"/>
    </location>
    <ligand>
        <name>L-glutamine</name>
        <dbReference type="ChEBI" id="CHEBI:58359"/>
    </ligand>
</feature>
<keyword evidence="4 11" id="KW-0436">Ligase</keyword>
<feature type="binding site" evidence="11">
    <location>
        <position position="45"/>
    </location>
    <ligand>
        <name>L-glutamine</name>
        <dbReference type="ChEBI" id="CHEBI:58359"/>
    </ligand>
</feature>
<dbReference type="EC" id="6.3.5.5" evidence="11"/>
<dbReference type="STRING" id="1073423.SAMN04488700_1875"/>
<feature type="domain" description="Carbamoyl-phosphate synthase small subunit N-terminal" evidence="12">
    <location>
        <begin position="1"/>
        <end position="131"/>
    </location>
</feature>
<comment type="caution">
    <text evidence="11">Lacks conserved residue(s) required for the propagation of feature annotation.</text>
</comment>
<dbReference type="Gene3D" id="3.40.50.880">
    <property type="match status" value="1"/>
</dbReference>
<feature type="binding site" evidence="11">
    <location>
        <position position="250"/>
    </location>
    <ligand>
        <name>L-glutamine</name>
        <dbReference type="ChEBI" id="CHEBI:58359"/>
    </ligand>
</feature>
<comment type="pathway">
    <text evidence="1 11">Pyrimidine metabolism; UMP biosynthesis via de novo pathway; (S)-dihydroorotate from bicarbonate: step 1/3.</text>
</comment>
<organism evidence="13 14">
    <name type="scientific">Carnobacterium iners</name>
    <dbReference type="NCBI Taxonomy" id="1073423"/>
    <lineage>
        <taxon>Bacteria</taxon>
        <taxon>Bacillati</taxon>
        <taxon>Bacillota</taxon>
        <taxon>Bacilli</taxon>
        <taxon>Lactobacillales</taxon>
        <taxon>Carnobacteriaceae</taxon>
        <taxon>Carnobacterium</taxon>
    </lineage>
</organism>
<dbReference type="PRINTS" id="PR00099">
    <property type="entry name" value="CPSGATASE"/>
</dbReference>
<keyword evidence="6 11" id="KW-0067">ATP-binding</keyword>
<reference evidence="13 14" key="1">
    <citation type="submission" date="2017-04" db="EMBL/GenBank/DDBJ databases">
        <authorList>
            <person name="Afonso C.L."/>
            <person name="Miller P.J."/>
            <person name="Scott M.A."/>
            <person name="Spackman E."/>
            <person name="Goraichik I."/>
            <person name="Dimitrov K.M."/>
            <person name="Suarez D.L."/>
            <person name="Swayne D.E."/>
        </authorList>
    </citation>
    <scope>NUCLEOTIDE SEQUENCE [LARGE SCALE GENOMIC DNA]</scope>
    <source>
        <strain evidence="13 14">LMG26642</strain>
    </source>
</reference>
<feature type="binding site" evidence="11">
    <location>
        <position position="288"/>
    </location>
    <ligand>
        <name>L-glutamine</name>
        <dbReference type="ChEBI" id="CHEBI:58359"/>
    </ligand>
</feature>
<dbReference type="Pfam" id="PF00117">
    <property type="entry name" value="GATase"/>
    <property type="match status" value="1"/>
</dbReference>
<keyword evidence="14" id="KW-1185">Reference proteome</keyword>
<keyword evidence="8 11" id="KW-0665">Pyrimidine biosynthesis</keyword>
<dbReference type="InterPro" id="IPR035686">
    <property type="entry name" value="CPSase_GATase1"/>
</dbReference>
<dbReference type="NCBIfam" id="TIGR01368">
    <property type="entry name" value="CPSaseIIsmall"/>
    <property type="match status" value="1"/>
</dbReference>
<evidence type="ECO:0000256" key="9">
    <source>
        <dbReference type="ARBA" id="ARBA00048816"/>
    </source>
</evidence>
<comment type="catalytic activity">
    <reaction evidence="10 11">
        <text>L-glutamine + H2O = L-glutamate + NH4(+)</text>
        <dbReference type="Rhea" id="RHEA:15889"/>
        <dbReference type="ChEBI" id="CHEBI:15377"/>
        <dbReference type="ChEBI" id="CHEBI:28938"/>
        <dbReference type="ChEBI" id="CHEBI:29985"/>
        <dbReference type="ChEBI" id="CHEBI:58359"/>
    </reaction>
</comment>
<dbReference type="UniPathway" id="UPA00068">
    <property type="reaction ID" value="UER00171"/>
</dbReference>
<dbReference type="InterPro" id="IPR017926">
    <property type="entry name" value="GATASE"/>
</dbReference>
<dbReference type="Gene3D" id="3.50.30.20">
    <property type="entry name" value="Carbamoyl-phosphate synthase small subunit, N-terminal domain"/>
    <property type="match status" value="1"/>
</dbReference>
<keyword evidence="11" id="KW-0055">Arginine biosynthesis</keyword>
<evidence type="ECO:0000256" key="6">
    <source>
        <dbReference type="ARBA" id="ARBA00022840"/>
    </source>
</evidence>
<feature type="region of interest" description="CPSase" evidence="11">
    <location>
        <begin position="1"/>
        <end position="170"/>
    </location>
</feature>
<dbReference type="GO" id="GO:0006541">
    <property type="term" value="P:glutamine metabolic process"/>
    <property type="evidence" value="ECO:0007669"/>
    <property type="project" value="InterPro"/>
</dbReference>
<dbReference type="GO" id="GO:0006207">
    <property type="term" value="P:'de novo' pyrimidine nucleobase biosynthetic process"/>
    <property type="evidence" value="ECO:0007669"/>
    <property type="project" value="InterPro"/>
</dbReference>
<evidence type="ECO:0000256" key="3">
    <source>
        <dbReference type="ARBA" id="ARBA00007800"/>
    </source>
</evidence>
<feature type="binding site" evidence="11">
    <location>
        <position position="221"/>
    </location>
    <ligand>
        <name>L-glutamine</name>
        <dbReference type="ChEBI" id="CHEBI:58359"/>
    </ligand>
</feature>
<evidence type="ECO:0000256" key="5">
    <source>
        <dbReference type="ARBA" id="ARBA00022741"/>
    </source>
</evidence>
<dbReference type="InterPro" id="IPR002474">
    <property type="entry name" value="CarbamoylP_synth_ssu_N"/>
</dbReference>
<protein>
    <recommendedName>
        <fullName evidence="11">Carbamoyl phosphate synthase small chain</fullName>
        <ecNumber evidence="11">6.3.5.5</ecNumber>
    </recommendedName>
    <alternativeName>
        <fullName evidence="11">Carbamoyl phosphate synthetase glutamine chain</fullName>
    </alternativeName>
</protein>
<dbReference type="InterPro" id="IPR050472">
    <property type="entry name" value="Anth_synth/Amidotransfase"/>
</dbReference>
<evidence type="ECO:0000256" key="8">
    <source>
        <dbReference type="ARBA" id="ARBA00022975"/>
    </source>
</evidence>
<keyword evidence="5 11" id="KW-0547">Nucleotide-binding</keyword>
<dbReference type="GO" id="GO:0004088">
    <property type="term" value="F:carbamoyl-phosphate synthase (glutamine-hydrolyzing) activity"/>
    <property type="evidence" value="ECO:0007669"/>
    <property type="project" value="UniProtKB-UniRule"/>
</dbReference>
<feature type="binding site" evidence="11">
    <location>
        <position position="291"/>
    </location>
    <ligand>
        <name>L-glutamine</name>
        <dbReference type="ChEBI" id="CHEBI:58359"/>
    </ligand>
</feature>
<proteinExistence type="inferred from homology"/>
<dbReference type="SUPFAM" id="SSF52021">
    <property type="entry name" value="Carbamoyl phosphate synthetase, small subunit N-terminal domain"/>
    <property type="match status" value="1"/>
</dbReference>
<comment type="pathway">
    <text evidence="2 11">Amino-acid biosynthesis; L-arginine biosynthesis; carbamoyl phosphate from bicarbonate: step 1/1.</text>
</comment>
<dbReference type="UniPathway" id="UPA00070">
    <property type="reaction ID" value="UER00115"/>
</dbReference>
<gene>
    <name evidence="11" type="primary">carA</name>
    <name evidence="13" type="ORF">SAMN04488700_1875</name>
</gene>
<dbReference type="NCBIfam" id="NF009475">
    <property type="entry name" value="PRK12838.1"/>
    <property type="match status" value="1"/>
</dbReference>
<dbReference type="HAMAP" id="MF_01209">
    <property type="entry name" value="CPSase_S_chain"/>
    <property type="match status" value="1"/>
</dbReference>
<dbReference type="EMBL" id="FXBJ01000002">
    <property type="protein sequence ID" value="SMH36331.1"/>
    <property type="molecule type" value="Genomic_DNA"/>
</dbReference>
<feature type="active site" evidence="11">
    <location>
        <position position="333"/>
    </location>
</feature>
<dbReference type="GO" id="GO:0005524">
    <property type="term" value="F:ATP binding"/>
    <property type="evidence" value="ECO:0007669"/>
    <property type="project" value="UniProtKB-UniRule"/>
</dbReference>
<dbReference type="RefSeq" id="WP_085559966.1">
    <property type="nucleotide sequence ID" value="NZ_FOAH01000003.1"/>
</dbReference>
<dbReference type="AlphaFoldDB" id="A0A1X7NGX5"/>
<dbReference type="CDD" id="cd01744">
    <property type="entry name" value="GATase1_CPSase"/>
    <property type="match status" value="1"/>
</dbReference>
<comment type="subunit">
    <text evidence="11">Composed of two chains; the small (or glutamine) chain promotes the hydrolysis of glutamine to ammonia, which is used by the large (or ammonia) chain to synthesize carbamoyl phosphate. Tetramer of heterodimers (alpha,beta)4.</text>
</comment>
<dbReference type="PANTHER" id="PTHR43418">
    <property type="entry name" value="MULTIFUNCTIONAL TRYPTOPHAN BIOSYNTHESIS PROTEIN-RELATED"/>
    <property type="match status" value="1"/>
</dbReference>
<evidence type="ECO:0000256" key="10">
    <source>
        <dbReference type="ARBA" id="ARBA00049285"/>
    </source>
</evidence>
<keyword evidence="7 11" id="KW-0315">Glutamine amidotransferase</keyword>
<evidence type="ECO:0000256" key="11">
    <source>
        <dbReference type="HAMAP-Rule" id="MF_01209"/>
    </source>
</evidence>
<dbReference type="OrthoDB" id="9804328at2"/>
<feature type="binding site" evidence="11">
    <location>
        <position position="219"/>
    </location>
    <ligand>
        <name>L-glutamine</name>
        <dbReference type="ChEBI" id="CHEBI:58359"/>
    </ligand>
</feature>
<dbReference type="PANTHER" id="PTHR43418:SF7">
    <property type="entry name" value="CARBAMOYL-PHOSPHATE SYNTHASE SMALL CHAIN"/>
    <property type="match status" value="1"/>
</dbReference>
<dbReference type="PRINTS" id="PR00096">
    <property type="entry name" value="GATASE"/>
</dbReference>
<dbReference type="InterPro" id="IPR036480">
    <property type="entry name" value="CarbP_synth_ssu_N_sf"/>
</dbReference>
<dbReference type="FunFam" id="3.50.30.20:FF:000001">
    <property type="entry name" value="Carbamoyl-phosphate synthase small chain"/>
    <property type="match status" value="1"/>
</dbReference>
<evidence type="ECO:0000256" key="1">
    <source>
        <dbReference type="ARBA" id="ARBA00004812"/>
    </source>
</evidence>
<accession>A0A1X7NGX5</accession>
<dbReference type="InterPro" id="IPR006274">
    <property type="entry name" value="CarbamoylP_synth_ssu"/>
</dbReference>
<dbReference type="SUPFAM" id="SSF52317">
    <property type="entry name" value="Class I glutamine amidotransferase-like"/>
    <property type="match status" value="1"/>
</dbReference>
<dbReference type="Proteomes" id="UP000193435">
    <property type="component" value="Unassembled WGS sequence"/>
</dbReference>
<evidence type="ECO:0000256" key="2">
    <source>
        <dbReference type="ARBA" id="ARBA00005077"/>
    </source>
</evidence>
<evidence type="ECO:0000313" key="13">
    <source>
        <dbReference type="EMBL" id="SMH36331.1"/>
    </source>
</evidence>
<evidence type="ECO:0000256" key="7">
    <source>
        <dbReference type="ARBA" id="ARBA00022962"/>
    </source>
</evidence>
<dbReference type="GO" id="GO:0004359">
    <property type="term" value="F:glutaminase activity"/>
    <property type="evidence" value="ECO:0007669"/>
    <property type="project" value="RHEA"/>
</dbReference>
<dbReference type="SMART" id="SM01097">
    <property type="entry name" value="CPSase_sm_chain"/>
    <property type="match status" value="1"/>
</dbReference>
<sequence>MDRILLLEDGSMFKGKGFGSLIDTIGEVVFTTGVTGYQEIITDQSYNGQMIVFNYPSIGNTGINRNDYESIEPTCKAVIVKEFARVPSNWHSQMNLDEFLKNKKIPGITGVDTRKLMHLLQKKGVMRGTIVDAQDDFKHAFDQLKATVLPIQQVEQVSTSRAYVSPGNGRNISVIDFGLKHSLLKELNKRNCQVTVLPYDTSAESILNLEPDGVLLTNGPGNPNDLPAVLTMIQTIQSKVPLFATGLGHQLLALANGCTVVKMKVGHRGLNHPVKDLASGDFYLTAQNHGFLVDYDSIDQTVLAVSHIELNDGSIEGIKHRHLPSFSVQFNPDAGPGPHDATHVFDQFMVVVDDWKEKKGV</sequence>
<comment type="function">
    <text evidence="11">Small subunit of the glutamine-dependent carbamoyl phosphate synthetase (CPSase). CPSase catalyzes the formation of carbamoyl phosphate from the ammonia moiety of glutamine, carbonate, and phosphate donated by ATP, constituting the first step of 2 biosynthetic pathways, one leading to arginine and/or urea and the other to pyrimidine nucleotides. The small subunit (glutamine amidotransferase) binds and cleaves glutamine to supply the large subunit with the substrate ammonia.</text>
</comment>
<dbReference type="PROSITE" id="PS51273">
    <property type="entry name" value="GATASE_TYPE_1"/>
    <property type="match status" value="1"/>
</dbReference>
<dbReference type="InterPro" id="IPR029062">
    <property type="entry name" value="Class_I_gatase-like"/>
</dbReference>